<feature type="compositionally biased region" description="Low complexity" evidence="1">
    <location>
        <begin position="144"/>
        <end position="162"/>
    </location>
</feature>
<dbReference type="Proteomes" id="UP001163846">
    <property type="component" value="Unassembled WGS sequence"/>
</dbReference>
<name>A0AA38P186_9AGAR</name>
<evidence type="ECO:0000313" key="3">
    <source>
        <dbReference type="EMBL" id="KAJ3834423.1"/>
    </source>
</evidence>
<evidence type="ECO:0000256" key="2">
    <source>
        <dbReference type="SAM" id="Phobius"/>
    </source>
</evidence>
<feature type="transmembrane region" description="Helical" evidence="2">
    <location>
        <begin position="174"/>
        <end position="199"/>
    </location>
</feature>
<gene>
    <name evidence="3" type="ORF">F5878DRAFT_360217</name>
</gene>
<evidence type="ECO:0000313" key="4">
    <source>
        <dbReference type="Proteomes" id="UP001163846"/>
    </source>
</evidence>
<evidence type="ECO:0000256" key="1">
    <source>
        <dbReference type="SAM" id="MobiDB-lite"/>
    </source>
</evidence>
<reference evidence="3" key="1">
    <citation type="submission" date="2022-08" db="EMBL/GenBank/DDBJ databases">
        <authorList>
            <consortium name="DOE Joint Genome Institute"/>
            <person name="Min B."/>
            <person name="Riley R."/>
            <person name="Sierra-Patev S."/>
            <person name="Naranjo-Ortiz M."/>
            <person name="Looney B."/>
            <person name="Konkel Z."/>
            <person name="Slot J.C."/>
            <person name="Sakamoto Y."/>
            <person name="Steenwyk J.L."/>
            <person name="Rokas A."/>
            <person name="Carro J."/>
            <person name="Camarero S."/>
            <person name="Ferreira P."/>
            <person name="Molpeceres G."/>
            <person name="Ruiz-Duenas F.J."/>
            <person name="Serrano A."/>
            <person name="Henrissat B."/>
            <person name="Drula E."/>
            <person name="Hughes K.W."/>
            <person name="Mata J.L."/>
            <person name="Ishikawa N.K."/>
            <person name="Vargas-Isla R."/>
            <person name="Ushijima S."/>
            <person name="Smith C.A."/>
            <person name="Ahrendt S."/>
            <person name="Andreopoulos W."/>
            <person name="He G."/>
            <person name="Labutti K."/>
            <person name="Lipzen A."/>
            <person name="Ng V."/>
            <person name="Sandor L."/>
            <person name="Barry K."/>
            <person name="Martinez A.T."/>
            <person name="Xiao Y."/>
            <person name="Gibbons J.G."/>
            <person name="Terashima K."/>
            <person name="Hibbett D.S."/>
            <person name="Grigoriev I.V."/>
        </authorList>
    </citation>
    <scope>NUCLEOTIDE SEQUENCE</scope>
    <source>
        <strain evidence="3">TFB9207</strain>
    </source>
</reference>
<feature type="region of interest" description="Disordered" evidence="1">
    <location>
        <begin position="249"/>
        <end position="272"/>
    </location>
</feature>
<comment type="caution">
    <text evidence="3">The sequence shown here is derived from an EMBL/GenBank/DDBJ whole genome shotgun (WGS) entry which is preliminary data.</text>
</comment>
<proteinExistence type="predicted"/>
<accession>A0AA38P186</accession>
<feature type="region of interest" description="Disordered" evidence="1">
    <location>
        <begin position="139"/>
        <end position="169"/>
    </location>
</feature>
<protein>
    <recommendedName>
        <fullName evidence="5">Mid2 domain-containing protein</fullName>
    </recommendedName>
</protein>
<sequence length="272" mass="29375">MESPSSANISCIQDSWASNSLGQNPCEIAERLNSVCTTSNDSYFVELTSEDDYTLSAEDQNPCLCTSVVYNLVSMCRLCQTKAGKTYPTWSQWTTNCSSLNTGFPPGLPGGTAVPDWAYQDISESDAFNETLALNVATTDHSESSSSALPSSTSTSSATSTPNTQISRDSDDDVAALVGGLLGGLVGLALIVVATLYLIRRRRRSRIAPSIAYLEANRKKEDLARGRYAPVNALRTERVSDLPYNISGDNHSSFSFNPYDTSFANTEKDPTQ</sequence>
<feature type="compositionally biased region" description="Polar residues" evidence="1">
    <location>
        <begin position="249"/>
        <end position="265"/>
    </location>
</feature>
<dbReference type="AlphaFoldDB" id="A0AA38P186"/>
<organism evidence="3 4">
    <name type="scientific">Lentinula raphanica</name>
    <dbReference type="NCBI Taxonomy" id="153919"/>
    <lineage>
        <taxon>Eukaryota</taxon>
        <taxon>Fungi</taxon>
        <taxon>Dikarya</taxon>
        <taxon>Basidiomycota</taxon>
        <taxon>Agaricomycotina</taxon>
        <taxon>Agaricomycetes</taxon>
        <taxon>Agaricomycetidae</taxon>
        <taxon>Agaricales</taxon>
        <taxon>Marasmiineae</taxon>
        <taxon>Omphalotaceae</taxon>
        <taxon>Lentinula</taxon>
    </lineage>
</organism>
<keyword evidence="4" id="KW-1185">Reference proteome</keyword>
<keyword evidence="2" id="KW-1133">Transmembrane helix</keyword>
<keyword evidence="2" id="KW-0812">Transmembrane</keyword>
<evidence type="ECO:0008006" key="5">
    <source>
        <dbReference type="Google" id="ProtNLM"/>
    </source>
</evidence>
<keyword evidence="2" id="KW-0472">Membrane</keyword>
<dbReference type="EMBL" id="MU806534">
    <property type="protein sequence ID" value="KAJ3834423.1"/>
    <property type="molecule type" value="Genomic_DNA"/>
</dbReference>